<name>A0A0V0QN47_PSEPJ</name>
<dbReference type="Proteomes" id="UP000054937">
    <property type="component" value="Unassembled WGS sequence"/>
</dbReference>
<dbReference type="InParanoid" id="A0A0V0QN47"/>
<proteinExistence type="predicted"/>
<dbReference type="OrthoDB" id="301607at2759"/>
<organism evidence="1 2">
    <name type="scientific">Pseudocohnilembus persalinus</name>
    <name type="common">Ciliate</name>
    <dbReference type="NCBI Taxonomy" id="266149"/>
    <lineage>
        <taxon>Eukaryota</taxon>
        <taxon>Sar</taxon>
        <taxon>Alveolata</taxon>
        <taxon>Ciliophora</taxon>
        <taxon>Intramacronucleata</taxon>
        <taxon>Oligohymenophorea</taxon>
        <taxon>Scuticociliatia</taxon>
        <taxon>Philasterida</taxon>
        <taxon>Pseudocohnilembidae</taxon>
        <taxon>Pseudocohnilembus</taxon>
    </lineage>
</organism>
<sequence>MKISNKSTFQPDGRNMGGRTQVINQHFNHRESLQNIKPILNIQQILDSPQITKKSNLSQPLYKKINEFHEIYETFRRVACVKQGLTDSLTPPETFCLIRSHKKPFQKDFKWKNIFYDVPINQELNEETLAETKAQLVDVLIKYRLYKQEEFQNIQEIFTFKNPHIDKEIIQSVFKEIIEAFNE</sequence>
<accession>A0A0V0QN47</accession>
<evidence type="ECO:0000313" key="1">
    <source>
        <dbReference type="EMBL" id="KRX03392.1"/>
    </source>
</evidence>
<comment type="caution">
    <text evidence="1">The sequence shown here is derived from an EMBL/GenBank/DDBJ whole genome shotgun (WGS) entry which is preliminary data.</text>
</comment>
<keyword evidence="2" id="KW-1185">Reference proteome</keyword>
<evidence type="ECO:0000313" key="2">
    <source>
        <dbReference type="Proteomes" id="UP000054937"/>
    </source>
</evidence>
<reference evidence="1 2" key="1">
    <citation type="journal article" date="2015" name="Sci. Rep.">
        <title>Genome of the facultative scuticociliatosis pathogen Pseudocohnilembus persalinus provides insight into its virulence through horizontal gene transfer.</title>
        <authorList>
            <person name="Xiong J."/>
            <person name="Wang G."/>
            <person name="Cheng J."/>
            <person name="Tian M."/>
            <person name="Pan X."/>
            <person name="Warren A."/>
            <person name="Jiang C."/>
            <person name="Yuan D."/>
            <person name="Miao W."/>
        </authorList>
    </citation>
    <scope>NUCLEOTIDE SEQUENCE [LARGE SCALE GENOMIC DNA]</scope>
    <source>
        <strain evidence="1">36N120E</strain>
    </source>
</reference>
<dbReference type="AlphaFoldDB" id="A0A0V0QN47"/>
<gene>
    <name evidence="1" type="ORF">PPERSA_12671</name>
</gene>
<protein>
    <submittedName>
        <fullName evidence="1">Uncharacterized protein</fullName>
    </submittedName>
</protein>
<dbReference type="EMBL" id="LDAU01000133">
    <property type="protein sequence ID" value="KRX03392.1"/>
    <property type="molecule type" value="Genomic_DNA"/>
</dbReference>